<keyword evidence="2" id="KW-1133">Transmembrane helix</keyword>
<feature type="region of interest" description="Disordered" evidence="1">
    <location>
        <begin position="421"/>
        <end position="457"/>
    </location>
</feature>
<evidence type="ECO:0000256" key="2">
    <source>
        <dbReference type="SAM" id="Phobius"/>
    </source>
</evidence>
<feature type="compositionally biased region" description="Acidic residues" evidence="1">
    <location>
        <begin position="448"/>
        <end position="457"/>
    </location>
</feature>
<accession>A0A6N6MJI9</accession>
<evidence type="ECO:0000256" key="1">
    <source>
        <dbReference type="SAM" id="MobiDB-lite"/>
    </source>
</evidence>
<keyword evidence="2" id="KW-0812">Transmembrane</keyword>
<sequence length="470" mass="50077">MSGQADLGSSTRRPEASLVAELERNLSRVERAAAAVSIAILLLVVGYSIGVTPAGASVLVPAMIIGAVALASALLGGLAGFLFGIPRLLARDAPAGNPSDPQPSGEAVANRAGRADGARLTKPLQANSNLEEISDWITKILVGLGLVNAGKVTDAVREGASHVASQGLASGAGADMVVLSIGLASFLLGFLFFYLQTRTRITLMLFATEGMQEKSALPLLLVEAANKAWITSGDGATVATAMSARIGWVKSAVEPVPADREILRVGFDDLRRPEEFAAWGAAQARAGNLEAAETSLRRANALAPSDPRILRRIAEIRALRGDRRGAVETLGEAREKAPNNWRIKRQELLLALYLPVPEGFRRAEPLADALAGHSEAGKDPMVHVWRACAYGQKHRWLREGAADEASLRQAREAALASVERAVELSPEPTSTPRKLLRRLLDPKAEQGDPTENDLEDFKDDDAFRAIVRGR</sequence>
<organism evidence="3 4">
    <name type="scientific">Methylobacterium planeticum</name>
    <dbReference type="NCBI Taxonomy" id="2615211"/>
    <lineage>
        <taxon>Bacteria</taxon>
        <taxon>Pseudomonadati</taxon>
        <taxon>Pseudomonadota</taxon>
        <taxon>Alphaproteobacteria</taxon>
        <taxon>Hyphomicrobiales</taxon>
        <taxon>Methylobacteriaceae</taxon>
        <taxon>Methylobacterium</taxon>
    </lineage>
</organism>
<keyword evidence="4" id="KW-1185">Reference proteome</keyword>
<feature type="transmembrane region" description="Helical" evidence="2">
    <location>
        <begin position="176"/>
        <end position="195"/>
    </location>
</feature>
<evidence type="ECO:0000313" key="4">
    <source>
        <dbReference type="Proteomes" id="UP000441523"/>
    </source>
</evidence>
<feature type="transmembrane region" description="Helical" evidence="2">
    <location>
        <begin position="58"/>
        <end position="83"/>
    </location>
</feature>
<dbReference type="Proteomes" id="UP000441523">
    <property type="component" value="Unassembled WGS sequence"/>
</dbReference>
<dbReference type="AlphaFoldDB" id="A0A6N6MJI9"/>
<proteinExistence type="predicted"/>
<reference evidence="3 4" key="1">
    <citation type="submission" date="2019-09" db="EMBL/GenBank/DDBJ databases">
        <title>YIM 132548 draft genome.</title>
        <authorList>
            <person name="Jiang L."/>
        </authorList>
    </citation>
    <scope>NUCLEOTIDE SEQUENCE [LARGE SCALE GENOMIC DNA]</scope>
    <source>
        <strain evidence="3 4">YIM 132548</strain>
    </source>
</reference>
<keyword evidence="2" id="KW-0472">Membrane</keyword>
<name>A0A6N6MJI9_9HYPH</name>
<dbReference type="RefSeq" id="WP_150966125.1">
    <property type="nucleotide sequence ID" value="NZ_VZZJ01000031.1"/>
</dbReference>
<comment type="caution">
    <text evidence="3">The sequence shown here is derived from an EMBL/GenBank/DDBJ whole genome shotgun (WGS) entry which is preliminary data.</text>
</comment>
<protein>
    <submittedName>
        <fullName evidence="3">Uncharacterized protein</fullName>
    </submittedName>
</protein>
<gene>
    <name evidence="3" type="ORF">F6X51_23620</name>
</gene>
<dbReference type="EMBL" id="VZZJ01000031">
    <property type="protein sequence ID" value="KAB1070160.1"/>
    <property type="molecule type" value="Genomic_DNA"/>
</dbReference>
<feature type="region of interest" description="Disordered" evidence="1">
    <location>
        <begin position="94"/>
        <end position="113"/>
    </location>
</feature>
<dbReference type="SUPFAM" id="SSF48452">
    <property type="entry name" value="TPR-like"/>
    <property type="match status" value="1"/>
</dbReference>
<feature type="transmembrane region" description="Helical" evidence="2">
    <location>
        <begin position="32"/>
        <end position="52"/>
    </location>
</feature>
<dbReference type="InterPro" id="IPR011990">
    <property type="entry name" value="TPR-like_helical_dom_sf"/>
</dbReference>
<evidence type="ECO:0000313" key="3">
    <source>
        <dbReference type="EMBL" id="KAB1070160.1"/>
    </source>
</evidence>
<dbReference type="Gene3D" id="1.25.40.10">
    <property type="entry name" value="Tetratricopeptide repeat domain"/>
    <property type="match status" value="1"/>
</dbReference>